<sequence>MYLCSCIRYVCEGAVSVPIRNTCIDSVATSHSRKKSKGKADAGSIGSCRIWTKREEWFLISAMRDLCNNPKWKVDSGQFKSRFYGKLEKRIVMTFPGSDLCACPHIESKIKIWRKYYGHLYEMTELSGFRWNDTEKMVLVDSADVWENFVWRQPNASSMQNKSFPYYEDWLVLFGKDRATCELAEDPVDVVEAIAMEEAMGKKGDGSPAKQFDVVDFECSMSTNGNASNSSTFSKRGTKRGRTTEGTTRVKIVLTMTRIVLLFVLFSLNYHSHADLIADTCQKSEYPDLCNSTLRSDPRSAKANATGLARIMLEAALTKASTTFNQVKKLLSETTEPILKECLTACTDLYGLIVKEIPNAIQNVGLDNTEAIHEGDSAITNADTCEGIFSEEPNKRKSPFTANNIAVQHLVAIAEDILASLG</sequence>
<accession>A0ACC0I8Y7</accession>
<keyword evidence="2" id="KW-1185">Reference proteome</keyword>
<organism evidence="1 2">
    <name type="scientific">Camellia lanceoleosa</name>
    <dbReference type="NCBI Taxonomy" id="1840588"/>
    <lineage>
        <taxon>Eukaryota</taxon>
        <taxon>Viridiplantae</taxon>
        <taxon>Streptophyta</taxon>
        <taxon>Embryophyta</taxon>
        <taxon>Tracheophyta</taxon>
        <taxon>Spermatophyta</taxon>
        <taxon>Magnoliopsida</taxon>
        <taxon>eudicotyledons</taxon>
        <taxon>Gunneridae</taxon>
        <taxon>Pentapetalae</taxon>
        <taxon>asterids</taxon>
        <taxon>Ericales</taxon>
        <taxon>Theaceae</taxon>
        <taxon>Camellia</taxon>
    </lineage>
</organism>
<protein>
    <submittedName>
        <fullName evidence="1">Cell wall / vacuolar inhibitor of fructosidase 2</fullName>
    </submittedName>
</protein>
<name>A0ACC0I8Y7_9ERIC</name>
<reference evidence="1 2" key="1">
    <citation type="journal article" date="2022" name="Plant J.">
        <title>Chromosome-level genome of Camellia lanceoleosa provides a valuable resource for understanding genome evolution and self-incompatibility.</title>
        <authorList>
            <person name="Gong W."/>
            <person name="Xiao S."/>
            <person name="Wang L."/>
            <person name="Liao Z."/>
            <person name="Chang Y."/>
            <person name="Mo W."/>
            <person name="Hu G."/>
            <person name="Li W."/>
            <person name="Zhao G."/>
            <person name="Zhu H."/>
            <person name="Hu X."/>
            <person name="Ji K."/>
            <person name="Xiang X."/>
            <person name="Song Q."/>
            <person name="Yuan D."/>
            <person name="Jin S."/>
            <person name="Zhang L."/>
        </authorList>
    </citation>
    <scope>NUCLEOTIDE SEQUENCE [LARGE SCALE GENOMIC DNA]</scope>
    <source>
        <strain evidence="1">SQ_2022a</strain>
    </source>
</reference>
<comment type="caution">
    <text evidence="1">The sequence shown here is derived from an EMBL/GenBank/DDBJ whole genome shotgun (WGS) entry which is preliminary data.</text>
</comment>
<proteinExistence type="predicted"/>
<dbReference type="EMBL" id="CM045763">
    <property type="protein sequence ID" value="KAI8022337.1"/>
    <property type="molecule type" value="Genomic_DNA"/>
</dbReference>
<gene>
    <name evidence="1" type="ORF">LOK49_LG03G03095</name>
</gene>
<evidence type="ECO:0000313" key="2">
    <source>
        <dbReference type="Proteomes" id="UP001060215"/>
    </source>
</evidence>
<evidence type="ECO:0000313" key="1">
    <source>
        <dbReference type="EMBL" id="KAI8022337.1"/>
    </source>
</evidence>
<dbReference type="Proteomes" id="UP001060215">
    <property type="component" value="Chromosome 6"/>
</dbReference>